<sequence length="1145" mass="127666">MSTTIHPGQWRLERVELVNWGTFSGFHAIDVPRKGFLLTGESGSGKSSIVDAISAVLTSRGRARFNAAAADASTRSGDRTLLTYVRGAWRRGTDEATGEITSHFLRPKATWSGVLLRYADGSGSTQSLVKLFHVKTGGTAPADVKDVGLLSAGPISLPDLEPLAANGIKVRELKSAYPDANVETEHAKFERRFSRALGLSGDRATLLLHKTQSAKNLGSLDELFRKFMLDEPATFAKADAAVEQFTELSAAHEAVLRARRQVEHLAPLRTASHAYDAAERESESLSLLLGHLEDFTHRWRLDLTRDALREEEAALAERERALVTAADAEDSARRVVDEARAQVDRRGGQQLALLESRLANERDRLETVRRERAELDRKLEGVQMPRPADAAEFAELQHETRALTQSADAERGRIDESRQRAVGAAYEAGQRLADIDRVVKAMRGNQSNLNPDLLQARDVIAQETSIPIRSLPFAGELLEVRAEHADWTGAIERVLRPLSAVLLVPAAHEQAVVRAVDAAHLGTFLRYEIVPRTSSAPARPESEDSLVYRIEVADGPMRDWLLHRLSDRYDFACVETADDLARLRRGVTRAGQVKRGARSFEKDDRFRVDDRRRWVLGFDNGSKLDHFLDERKTVARELEVAHRAEAAITEQEALLQRRLFTAEEIARQAWERIDVDRATARVEDLDSSRATLLADDGDLRAAQHRLEQAAEAVGTAHRVHEQERNATAAATGRADNLERLVGDLESRPSDAVPEDTATALLAEFDAVKTRRATTHETIETDARKTQAALNSRRDAARTRLNELSLTMARIIAEFKTQWPDAAQDYSENVADRAGYLDVLEQLEADRLPEFEHRFFDMLRTQTQQNIAQLRELIQRAAREFRRRIAPINESLLCSPYSPGRFLQIRIEDARPPMAGDFLRDLNTVTTGALAPEEERSEAERRFEVLARLMRRLGSSDSADRSWRQQCLDVRTHVRFTAVEIDADGDVLDYYDSGQGRSGGQKQKLVVFCLAAALRYQLTQGEELPRYGSIVMDEAFDKADATFTRMALDIFTEFGFHMILATPLKLLRTLEDYVGGIALVTCRDSRDSRLSPVPFSEVREDRDGSDVHADATGEGAAADDDKPADDDSSDGERDAETLFDVGPHVL</sequence>
<evidence type="ECO:0000256" key="1">
    <source>
        <dbReference type="SAM" id="Coils"/>
    </source>
</evidence>
<keyword evidence="4" id="KW-1185">Reference proteome</keyword>
<organism evidence="3 4">
    <name type="scientific">Zhihengliuella salsuginis</name>
    <dbReference type="NCBI Taxonomy" id="578222"/>
    <lineage>
        <taxon>Bacteria</taxon>
        <taxon>Bacillati</taxon>
        <taxon>Actinomycetota</taxon>
        <taxon>Actinomycetes</taxon>
        <taxon>Micrococcales</taxon>
        <taxon>Micrococcaceae</taxon>
        <taxon>Zhihengliuella</taxon>
    </lineage>
</organism>
<keyword evidence="3" id="KW-0067">ATP-binding</keyword>
<dbReference type="InterPro" id="IPR027417">
    <property type="entry name" value="P-loop_NTPase"/>
</dbReference>
<name>A0ABQ3GIZ0_9MICC</name>
<evidence type="ECO:0000313" key="3">
    <source>
        <dbReference type="EMBL" id="GHD05726.1"/>
    </source>
</evidence>
<dbReference type="RefSeq" id="WP_189349511.1">
    <property type="nucleotide sequence ID" value="NZ_BMXK01000005.1"/>
</dbReference>
<dbReference type="GO" id="GO:0005524">
    <property type="term" value="F:ATP binding"/>
    <property type="evidence" value="ECO:0007669"/>
    <property type="project" value="UniProtKB-KW"/>
</dbReference>
<dbReference type="PROSITE" id="PS00675">
    <property type="entry name" value="SIGMA54_INTERACT_1"/>
    <property type="match status" value="1"/>
</dbReference>
<feature type="coiled-coil region" evidence="1">
    <location>
        <begin position="351"/>
        <end position="378"/>
    </location>
</feature>
<accession>A0ABQ3GIZ0</accession>
<dbReference type="Pfam" id="PF13555">
    <property type="entry name" value="AAA_29"/>
    <property type="match status" value="1"/>
</dbReference>
<dbReference type="InterPro" id="IPR025662">
    <property type="entry name" value="Sigma_54_int_dom_ATP-bd_1"/>
</dbReference>
<keyword evidence="3" id="KW-0547">Nucleotide-binding</keyword>
<dbReference type="Proteomes" id="UP000642819">
    <property type="component" value="Unassembled WGS sequence"/>
</dbReference>
<feature type="compositionally biased region" description="Basic and acidic residues" evidence="2">
    <location>
        <begin position="1096"/>
        <end position="1110"/>
    </location>
</feature>
<reference evidence="4" key="1">
    <citation type="journal article" date="2019" name="Int. J. Syst. Evol. Microbiol.">
        <title>The Global Catalogue of Microorganisms (GCM) 10K type strain sequencing project: providing services to taxonomists for standard genome sequencing and annotation.</title>
        <authorList>
            <consortium name="The Broad Institute Genomics Platform"/>
            <consortium name="The Broad Institute Genome Sequencing Center for Infectious Disease"/>
            <person name="Wu L."/>
            <person name="Ma J."/>
        </authorList>
    </citation>
    <scope>NUCLEOTIDE SEQUENCE [LARGE SCALE GENOMIC DNA]</scope>
    <source>
        <strain evidence="4">KCTC 19466</strain>
    </source>
</reference>
<dbReference type="Gene3D" id="3.40.50.300">
    <property type="entry name" value="P-loop containing nucleotide triphosphate hydrolases"/>
    <property type="match status" value="1"/>
</dbReference>
<gene>
    <name evidence="3" type="ORF">GCM10008096_15050</name>
</gene>
<dbReference type="SUPFAM" id="SSF52540">
    <property type="entry name" value="P-loop containing nucleoside triphosphate hydrolases"/>
    <property type="match status" value="1"/>
</dbReference>
<comment type="caution">
    <text evidence="3">The sequence shown here is derived from an EMBL/GenBank/DDBJ whole genome shotgun (WGS) entry which is preliminary data.</text>
</comment>
<evidence type="ECO:0000313" key="4">
    <source>
        <dbReference type="Proteomes" id="UP000642819"/>
    </source>
</evidence>
<keyword evidence="1" id="KW-0175">Coiled coil</keyword>
<evidence type="ECO:0000256" key="2">
    <source>
        <dbReference type="SAM" id="MobiDB-lite"/>
    </source>
</evidence>
<feature type="region of interest" description="Disordered" evidence="2">
    <location>
        <begin position="1086"/>
        <end position="1145"/>
    </location>
</feature>
<proteinExistence type="predicted"/>
<dbReference type="Pfam" id="PF13558">
    <property type="entry name" value="SbcC_Walker_B"/>
    <property type="match status" value="1"/>
</dbReference>
<protein>
    <submittedName>
        <fullName evidence="3">ATP-binding protein</fullName>
    </submittedName>
</protein>
<dbReference type="EMBL" id="BMXK01000005">
    <property type="protein sequence ID" value="GHD05726.1"/>
    <property type="molecule type" value="Genomic_DNA"/>
</dbReference>